<proteinExistence type="predicted"/>
<evidence type="ECO:0000313" key="1">
    <source>
        <dbReference type="EMBL" id="SEJ60839.1"/>
    </source>
</evidence>
<dbReference type="InterPro" id="IPR036249">
    <property type="entry name" value="Thioredoxin-like_sf"/>
</dbReference>
<dbReference type="Proteomes" id="UP000199403">
    <property type="component" value="Unassembled WGS sequence"/>
</dbReference>
<reference evidence="2" key="1">
    <citation type="submission" date="2016-10" db="EMBL/GenBank/DDBJ databases">
        <authorList>
            <person name="Varghese N."/>
            <person name="Submissions S."/>
        </authorList>
    </citation>
    <scope>NUCLEOTIDE SEQUENCE [LARGE SCALE GENOMIC DNA]</scope>
    <source>
        <strain evidence="2">IBRC-M 10761</strain>
    </source>
</reference>
<protein>
    <submittedName>
        <fullName evidence="1">Arsenate reductase, glutaredoxin family</fullName>
    </submittedName>
</protein>
<dbReference type="SUPFAM" id="SSF52833">
    <property type="entry name" value="Thioredoxin-like"/>
    <property type="match status" value="1"/>
</dbReference>
<dbReference type="STRING" id="1416801.SAMN05192553_10638"/>
<accession>A0A1H7A586</accession>
<evidence type="ECO:0000313" key="2">
    <source>
        <dbReference type="Proteomes" id="UP000199403"/>
    </source>
</evidence>
<sequence length="132" mass="15110">MFELDKNEIKFLYNGKKLEDREAFAYALTLHKHVINELDVSKNDLTPTQILELAKKLNKRIIDLFDKKSEHFKANIQGKDMDETDLLTVLIKEKSALKTPILISANGASVLEYPRDTIQIDMVFNEISGNDS</sequence>
<name>A0A1H7A586_9BACT</name>
<organism evidence="1 2">
    <name type="scientific">Cyclobacterium xiamenense</name>
    <dbReference type="NCBI Taxonomy" id="1297121"/>
    <lineage>
        <taxon>Bacteria</taxon>
        <taxon>Pseudomonadati</taxon>
        <taxon>Bacteroidota</taxon>
        <taxon>Cytophagia</taxon>
        <taxon>Cytophagales</taxon>
        <taxon>Cyclobacteriaceae</taxon>
        <taxon>Cyclobacterium</taxon>
    </lineage>
</organism>
<keyword evidence="2" id="KW-1185">Reference proteome</keyword>
<dbReference type="EMBL" id="FNZH01000006">
    <property type="protein sequence ID" value="SEJ60839.1"/>
    <property type="molecule type" value="Genomic_DNA"/>
</dbReference>
<dbReference type="AlphaFoldDB" id="A0A1H7A586"/>
<dbReference type="OrthoDB" id="838847at2"/>
<dbReference type="RefSeq" id="WP_092177007.1">
    <property type="nucleotide sequence ID" value="NZ_FNZH01000006.1"/>
</dbReference>
<gene>
    <name evidence="1" type="ORF">SAMN05192553_10638</name>
</gene>
<dbReference type="Gene3D" id="3.40.30.10">
    <property type="entry name" value="Glutaredoxin"/>
    <property type="match status" value="1"/>
</dbReference>